<evidence type="ECO:0000259" key="1">
    <source>
        <dbReference type="SMART" id="SM01006"/>
    </source>
</evidence>
<dbReference type="SUPFAM" id="SSF55729">
    <property type="entry name" value="Acyl-CoA N-acyltransferases (Nat)"/>
    <property type="match status" value="1"/>
</dbReference>
<name>A0A482Y3M4_9EURY</name>
<reference evidence="2 3" key="1">
    <citation type="submission" date="2019-02" db="EMBL/GenBank/DDBJ databases">
        <title>Genome analysis provides insights into bioremediation potentialities and Haloocin production by Natrinema altunense strain 4.1R isolated from Chott Douz in Tunisian desert.</title>
        <authorList>
            <person name="Najjari A."/>
            <person name="Youssef N."/>
            <person name="Ben Dhia O."/>
            <person name="Ferjani R."/>
            <person name="El Hidri D."/>
            <person name="Ouzari H.I."/>
            <person name="Cherif A."/>
        </authorList>
    </citation>
    <scope>NUCLEOTIDE SEQUENCE [LARGE SCALE GENOMIC DNA]</scope>
    <source>
        <strain evidence="2 3">4.1R</strain>
    </source>
</reference>
<evidence type="ECO:0000313" key="2">
    <source>
        <dbReference type="EMBL" id="RZH69003.1"/>
    </source>
</evidence>
<dbReference type="SMART" id="SM01006">
    <property type="entry name" value="AlcB"/>
    <property type="match status" value="1"/>
</dbReference>
<dbReference type="PANTHER" id="PTHR31438:SF1">
    <property type="entry name" value="LYSINE N-ACYLTRANSFERASE C17G9.06C-RELATED"/>
    <property type="match status" value="1"/>
</dbReference>
<dbReference type="GO" id="GO:0019290">
    <property type="term" value="P:siderophore biosynthetic process"/>
    <property type="evidence" value="ECO:0007669"/>
    <property type="project" value="InterPro"/>
</dbReference>
<keyword evidence="2" id="KW-0808">Transferase</keyword>
<dbReference type="Pfam" id="PF13523">
    <property type="entry name" value="Acetyltransf_8"/>
    <property type="match status" value="1"/>
</dbReference>
<dbReference type="GO" id="GO:0016410">
    <property type="term" value="F:N-acyltransferase activity"/>
    <property type="evidence" value="ECO:0007669"/>
    <property type="project" value="TreeGrafter"/>
</dbReference>
<comment type="caution">
    <text evidence="2">The sequence shown here is derived from an EMBL/GenBank/DDBJ whole genome shotgun (WGS) entry which is preliminary data.</text>
</comment>
<evidence type="ECO:0000313" key="3">
    <source>
        <dbReference type="Proteomes" id="UP000292704"/>
    </source>
</evidence>
<proteinExistence type="predicted"/>
<gene>
    <name evidence="2" type="ORF">ELS17_06000</name>
</gene>
<dbReference type="RefSeq" id="WP_007110153.1">
    <property type="nucleotide sequence ID" value="NZ_JNCS01000004.1"/>
</dbReference>
<organism evidence="2 3">
    <name type="scientific">Natrinema altunense</name>
    <dbReference type="NCBI Taxonomy" id="222984"/>
    <lineage>
        <taxon>Archaea</taxon>
        <taxon>Methanobacteriati</taxon>
        <taxon>Methanobacteriota</taxon>
        <taxon>Stenosarchaea group</taxon>
        <taxon>Halobacteria</taxon>
        <taxon>Halobacteriales</taxon>
        <taxon>Natrialbaceae</taxon>
        <taxon>Natrinema</taxon>
    </lineage>
</organism>
<dbReference type="AlphaFoldDB" id="A0A482Y3M4"/>
<dbReference type="InterPro" id="IPR016181">
    <property type="entry name" value="Acyl_CoA_acyltransferase"/>
</dbReference>
<accession>A0A482Y3M4</accession>
<protein>
    <submittedName>
        <fullName evidence="2">N-acetyltransferase</fullName>
    </submittedName>
</protein>
<dbReference type="Gene3D" id="3.40.630.30">
    <property type="match status" value="1"/>
</dbReference>
<sequence>MTAREPTRGSHATVVSAYDFEYYDETIDRHVGFRPVSLERDLGRLHAWLGSEHVKPYWDLDEPLPTFRETLREKLADDHQTLYVGCLDHVPMSYWERYWATADDVAAYYDAEPADQGIHLLIGPDEYLGEGYAVSLLRAMVAFQFRHPETDRVIAEPDARNEAVLATADRCGFEPRREFEFHEADKTATLAVCTRERFEREVWPPATDAADSRSSEVSGGD</sequence>
<dbReference type="InterPro" id="IPR019432">
    <property type="entry name" value="Acyltransferase_MbtK/IucB-like"/>
</dbReference>
<dbReference type="PANTHER" id="PTHR31438">
    <property type="entry name" value="LYSINE N-ACYLTRANSFERASE C17G9.06C-RELATED"/>
    <property type="match status" value="1"/>
</dbReference>
<dbReference type="OrthoDB" id="258358at2157"/>
<dbReference type="EMBL" id="SHMR01000001">
    <property type="protein sequence ID" value="RZH69003.1"/>
    <property type="molecule type" value="Genomic_DNA"/>
</dbReference>
<dbReference type="STRING" id="222984.GCA_000731985_02289"/>
<feature type="domain" description="Acyltransferase MbtK/IucB-like conserved" evidence="1">
    <location>
        <begin position="34"/>
        <end position="81"/>
    </location>
</feature>
<dbReference type="Proteomes" id="UP000292704">
    <property type="component" value="Unassembled WGS sequence"/>
</dbReference>